<evidence type="ECO:0000256" key="3">
    <source>
        <dbReference type="ARBA" id="ARBA00022475"/>
    </source>
</evidence>
<sequence>MGKNGVVKTEREKQTLGVFLASFGALLWGVSGPISQALFAQAHVSPEWLTGLKMTVSGLLILTGLIMHRGRKVFDVWRTKQDAIGLVVFAIIGMAAVQDIYFLAVRASSAPTATIMQTLGTVMIVLWGIFAHHEWPRRVDVLAVILALLGTWLLVTKGDLLHLAITPTALMWGVLLGLAGALNTLLPANLLQRHDALTVVGWSMLVGGIAVGATRPVWVNVPHLTGLDIAGIAFIVLFGTGLAYVCFISSLALITPTLAGLLDAFEPLSATILAVLFLNVSINGWELLGGCLILSTIFILSWAKPVAK</sequence>
<dbReference type="PANTHER" id="PTHR32322">
    <property type="entry name" value="INNER MEMBRANE TRANSPORTER"/>
    <property type="match status" value="1"/>
</dbReference>
<feature type="transmembrane region" description="Helical" evidence="7">
    <location>
        <begin position="284"/>
        <end position="303"/>
    </location>
</feature>
<feature type="transmembrane region" description="Helical" evidence="7">
    <location>
        <begin position="230"/>
        <end position="254"/>
    </location>
</feature>
<dbReference type="Pfam" id="PF00892">
    <property type="entry name" value="EamA"/>
    <property type="match status" value="2"/>
</dbReference>
<dbReference type="Proteomes" id="UP000321429">
    <property type="component" value="Unassembled WGS sequence"/>
</dbReference>
<dbReference type="EMBL" id="BJUD01000004">
    <property type="protein sequence ID" value="GEK28135.1"/>
    <property type="molecule type" value="Genomic_DNA"/>
</dbReference>
<evidence type="ECO:0000256" key="4">
    <source>
        <dbReference type="ARBA" id="ARBA00022692"/>
    </source>
</evidence>
<evidence type="ECO:0000256" key="2">
    <source>
        <dbReference type="ARBA" id="ARBA00007362"/>
    </source>
</evidence>
<evidence type="ECO:0000256" key="5">
    <source>
        <dbReference type="ARBA" id="ARBA00022989"/>
    </source>
</evidence>
<dbReference type="PANTHER" id="PTHR32322:SF18">
    <property type="entry name" value="S-ADENOSYLMETHIONINE_S-ADENOSYLHOMOCYSTEINE TRANSPORTER"/>
    <property type="match status" value="1"/>
</dbReference>
<feature type="domain" description="EamA" evidence="8">
    <location>
        <begin position="169"/>
        <end position="301"/>
    </location>
</feature>
<gene>
    <name evidence="9" type="ORF">LSI01_04460</name>
</gene>
<feature type="transmembrane region" description="Helical" evidence="7">
    <location>
        <begin position="83"/>
        <end position="104"/>
    </location>
</feature>
<proteinExistence type="inferred from homology"/>
<dbReference type="SUPFAM" id="SSF103481">
    <property type="entry name" value="Multidrug resistance efflux transporter EmrE"/>
    <property type="match status" value="2"/>
</dbReference>
<protein>
    <submittedName>
        <fullName evidence="9">Multidrug transporter</fullName>
    </submittedName>
</protein>
<keyword evidence="6 7" id="KW-0472">Membrane</keyword>
<evidence type="ECO:0000313" key="10">
    <source>
        <dbReference type="Proteomes" id="UP000321429"/>
    </source>
</evidence>
<evidence type="ECO:0000313" key="9">
    <source>
        <dbReference type="EMBL" id="GEK28135.1"/>
    </source>
</evidence>
<comment type="similarity">
    <text evidence="2">Belongs to the EamA transporter family.</text>
</comment>
<evidence type="ECO:0000256" key="6">
    <source>
        <dbReference type="ARBA" id="ARBA00023136"/>
    </source>
</evidence>
<feature type="transmembrane region" description="Helical" evidence="7">
    <location>
        <begin position="50"/>
        <end position="67"/>
    </location>
</feature>
<feature type="transmembrane region" description="Helical" evidence="7">
    <location>
        <begin position="161"/>
        <end position="185"/>
    </location>
</feature>
<feature type="transmembrane region" description="Helical" evidence="7">
    <location>
        <begin position="261"/>
        <end position="278"/>
    </location>
</feature>
<dbReference type="InterPro" id="IPR037185">
    <property type="entry name" value="EmrE-like"/>
</dbReference>
<keyword evidence="5 7" id="KW-1133">Transmembrane helix</keyword>
<dbReference type="InterPro" id="IPR000620">
    <property type="entry name" value="EamA_dom"/>
</dbReference>
<reference evidence="9 10" key="1">
    <citation type="submission" date="2019-07" db="EMBL/GenBank/DDBJ databases">
        <title>Whole genome shotgun sequence of Lactobacillus siliginis NBRC 101315.</title>
        <authorList>
            <person name="Hosoyama A."/>
            <person name="Uohara A."/>
            <person name="Ohji S."/>
            <person name="Ichikawa N."/>
        </authorList>
    </citation>
    <scope>NUCLEOTIDE SEQUENCE [LARGE SCALE GENOMIC DNA]</scope>
    <source>
        <strain evidence="9 10">NBRC 101315</strain>
    </source>
</reference>
<dbReference type="GO" id="GO:0005886">
    <property type="term" value="C:plasma membrane"/>
    <property type="evidence" value="ECO:0007669"/>
    <property type="project" value="UniProtKB-SubCell"/>
</dbReference>
<dbReference type="AlphaFoldDB" id="A0A510VT52"/>
<organism evidence="9 10">
    <name type="scientific">Furfurilactobacillus siliginis</name>
    <dbReference type="NCBI Taxonomy" id="348151"/>
    <lineage>
        <taxon>Bacteria</taxon>
        <taxon>Bacillati</taxon>
        <taxon>Bacillota</taxon>
        <taxon>Bacilli</taxon>
        <taxon>Lactobacillales</taxon>
        <taxon>Lactobacillaceae</taxon>
        <taxon>Furfurilactobacillus</taxon>
    </lineage>
</organism>
<name>A0A510VT52_9LACO</name>
<dbReference type="InterPro" id="IPR050638">
    <property type="entry name" value="AA-Vitamin_Transporters"/>
</dbReference>
<comment type="subcellular location">
    <subcellularLocation>
        <location evidence="1">Cell membrane</location>
        <topology evidence="1">Multi-pass membrane protein</topology>
    </subcellularLocation>
</comment>
<feature type="transmembrane region" description="Helical" evidence="7">
    <location>
        <begin position="139"/>
        <end position="155"/>
    </location>
</feature>
<evidence type="ECO:0000256" key="1">
    <source>
        <dbReference type="ARBA" id="ARBA00004651"/>
    </source>
</evidence>
<accession>A0A510VT52</accession>
<evidence type="ECO:0000256" key="7">
    <source>
        <dbReference type="SAM" id="Phobius"/>
    </source>
</evidence>
<feature type="transmembrane region" description="Helical" evidence="7">
    <location>
        <begin position="110"/>
        <end position="130"/>
    </location>
</feature>
<comment type="caution">
    <text evidence="9">The sequence shown here is derived from an EMBL/GenBank/DDBJ whole genome shotgun (WGS) entry which is preliminary data.</text>
</comment>
<keyword evidence="4 7" id="KW-0812">Transmembrane</keyword>
<feature type="transmembrane region" description="Helical" evidence="7">
    <location>
        <begin position="197"/>
        <end position="218"/>
    </location>
</feature>
<feature type="domain" description="EamA" evidence="8">
    <location>
        <begin position="16"/>
        <end position="155"/>
    </location>
</feature>
<evidence type="ECO:0000259" key="8">
    <source>
        <dbReference type="Pfam" id="PF00892"/>
    </source>
</evidence>
<keyword evidence="3" id="KW-1003">Cell membrane</keyword>